<evidence type="ECO:0000313" key="2">
    <source>
        <dbReference type="EMBL" id="MBI1686038.1"/>
    </source>
</evidence>
<name>A0ABS0T568_9CAUL</name>
<gene>
    <name evidence="2" type="ORF">I4Q42_20410</name>
</gene>
<dbReference type="RefSeq" id="WP_198577937.1">
    <property type="nucleotide sequence ID" value="NZ_JADWOX010000018.1"/>
</dbReference>
<dbReference type="Proteomes" id="UP000639859">
    <property type="component" value="Unassembled WGS sequence"/>
</dbReference>
<feature type="domain" description="DUF4166" evidence="1">
    <location>
        <begin position="38"/>
        <end position="217"/>
    </location>
</feature>
<reference evidence="2 3" key="1">
    <citation type="submission" date="2020-11" db="EMBL/GenBank/DDBJ databases">
        <title>genome sequence of strain KACC 18849.</title>
        <authorList>
            <person name="Gao J."/>
            <person name="Zhang X."/>
        </authorList>
    </citation>
    <scope>NUCLEOTIDE SEQUENCE [LARGE SCALE GENOMIC DNA]</scope>
    <source>
        <strain evidence="2 3">KACC 18849</strain>
    </source>
</reference>
<dbReference type="Pfam" id="PF13761">
    <property type="entry name" value="DUF4166"/>
    <property type="match status" value="1"/>
</dbReference>
<protein>
    <submittedName>
        <fullName evidence="2">DUF4166 domain-containing protein</fullName>
    </submittedName>
</protein>
<evidence type="ECO:0000259" key="1">
    <source>
        <dbReference type="Pfam" id="PF13761"/>
    </source>
</evidence>
<comment type="caution">
    <text evidence="2">The sequence shown here is derived from an EMBL/GenBank/DDBJ whole genome shotgun (WGS) entry which is preliminary data.</text>
</comment>
<dbReference type="EMBL" id="JADWOX010000018">
    <property type="protein sequence ID" value="MBI1686038.1"/>
    <property type="molecule type" value="Genomic_DNA"/>
</dbReference>
<accession>A0ABS0T568</accession>
<proteinExistence type="predicted"/>
<dbReference type="InterPro" id="IPR025311">
    <property type="entry name" value="DUF4166"/>
</dbReference>
<evidence type="ECO:0000313" key="3">
    <source>
        <dbReference type="Proteomes" id="UP000639859"/>
    </source>
</evidence>
<organism evidence="2 3">
    <name type="scientific">Caulobacter hibisci</name>
    <dbReference type="NCBI Taxonomy" id="2035993"/>
    <lineage>
        <taxon>Bacteria</taxon>
        <taxon>Pseudomonadati</taxon>
        <taxon>Pseudomonadota</taxon>
        <taxon>Alphaproteobacteria</taxon>
        <taxon>Caulobacterales</taxon>
        <taxon>Caulobacteraceae</taxon>
        <taxon>Caulobacter</taxon>
    </lineage>
</organism>
<keyword evidence="3" id="KW-1185">Reference proteome</keyword>
<sequence>MIARSVRPRTARPGAPPTDTLHDLRFAALLGAEAWAGLPPAVRERFSKRLAPGLAVTYAGEIVESRRNLAGWILGQLCRLIGAPLPLGDDLGVAAVVTVTEDACAGGQFWTRMYGRAHGFPQVIHSSKRFAGPTGLEEYLGGGFGIALSVSADERALRFHSHHYFLAAGPLRWRLPAWLAPGDLTISHVDRSDGRFDFVLALHHPLLGEVMRQVGVFRERAADPHLEIIQ</sequence>